<dbReference type="SMART" id="SM00545">
    <property type="entry name" value="JmjN"/>
    <property type="match status" value="1"/>
</dbReference>
<evidence type="ECO:0000313" key="5">
    <source>
        <dbReference type="Proteomes" id="UP000019373"/>
    </source>
</evidence>
<evidence type="ECO:0000313" key="4">
    <source>
        <dbReference type="EMBL" id="ERF74855.1"/>
    </source>
</evidence>
<dbReference type="SMART" id="SM00558">
    <property type="entry name" value="JmjC"/>
    <property type="match status" value="1"/>
</dbReference>
<accession>U1HVW0</accession>
<feature type="region of interest" description="Disordered" evidence="1">
    <location>
        <begin position="1209"/>
        <end position="1244"/>
    </location>
</feature>
<evidence type="ECO:0000259" key="3">
    <source>
        <dbReference type="PROSITE" id="PS51184"/>
    </source>
</evidence>
<dbReference type="InterPro" id="IPR003347">
    <property type="entry name" value="JmjC_dom"/>
</dbReference>
<dbReference type="OrthoDB" id="9547406at2759"/>
<feature type="region of interest" description="Disordered" evidence="1">
    <location>
        <begin position="1389"/>
        <end position="1412"/>
    </location>
</feature>
<dbReference type="RefSeq" id="XP_007787859.1">
    <property type="nucleotide sequence ID" value="XM_007789669.1"/>
</dbReference>
<dbReference type="PANTHER" id="PTHR10694">
    <property type="entry name" value="LYSINE-SPECIFIC DEMETHYLASE"/>
    <property type="match status" value="1"/>
</dbReference>
<dbReference type="GO" id="GO:0051864">
    <property type="term" value="F:histone H3K36 demethylase activity"/>
    <property type="evidence" value="ECO:0007669"/>
    <property type="project" value="TreeGrafter"/>
</dbReference>
<gene>
    <name evidence="4" type="ORF">EPUS_03239</name>
</gene>
<dbReference type="eggNOG" id="KOG0958">
    <property type="taxonomic scope" value="Eukaryota"/>
</dbReference>
<dbReference type="PANTHER" id="PTHR10694:SF7">
    <property type="entry name" value="[HISTONE H3]-TRIMETHYL-L-LYSINE(9) DEMETHYLASE"/>
    <property type="match status" value="1"/>
</dbReference>
<organism evidence="4 5">
    <name type="scientific">Endocarpon pusillum (strain Z07020 / HMAS-L-300199)</name>
    <name type="common">Lichen-forming fungus</name>
    <dbReference type="NCBI Taxonomy" id="1263415"/>
    <lineage>
        <taxon>Eukaryota</taxon>
        <taxon>Fungi</taxon>
        <taxon>Dikarya</taxon>
        <taxon>Ascomycota</taxon>
        <taxon>Pezizomycotina</taxon>
        <taxon>Eurotiomycetes</taxon>
        <taxon>Chaetothyriomycetidae</taxon>
        <taxon>Verrucariales</taxon>
        <taxon>Verrucariaceae</taxon>
        <taxon>Endocarpon</taxon>
    </lineage>
</organism>
<feature type="domain" description="JmjN" evidence="2">
    <location>
        <begin position="92"/>
        <end position="133"/>
    </location>
</feature>
<feature type="region of interest" description="Disordered" evidence="1">
    <location>
        <begin position="574"/>
        <end position="614"/>
    </location>
</feature>
<feature type="compositionally biased region" description="Polar residues" evidence="1">
    <location>
        <begin position="1228"/>
        <end position="1239"/>
    </location>
</feature>
<dbReference type="SUPFAM" id="SSF51197">
    <property type="entry name" value="Clavaminate synthase-like"/>
    <property type="match status" value="1"/>
</dbReference>
<dbReference type="GeneID" id="19238285"/>
<feature type="region of interest" description="Disordered" evidence="1">
    <location>
        <begin position="1270"/>
        <end position="1313"/>
    </location>
</feature>
<dbReference type="Pfam" id="PF02373">
    <property type="entry name" value="JmjC"/>
    <property type="match status" value="1"/>
</dbReference>
<feature type="compositionally biased region" description="Low complexity" evidence="1">
    <location>
        <begin position="284"/>
        <end position="297"/>
    </location>
</feature>
<feature type="domain" description="JmjC" evidence="3">
    <location>
        <begin position="382"/>
        <end position="545"/>
    </location>
</feature>
<dbReference type="HOGENOM" id="CLU_239192_0_0_1"/>
<dbReference type="Proteomes" id="UP000019373">
    <property type="component" value="Unassembled WGS sequence"/>
</dbReference>
<feature type="region of interest" description="Disordered" evidence="1">
    <location>
        <begin position="1"/>
        <end position="75"/>
    </location>
</feature>
<protein>
    <recommendedName>
        <fullName evidence="6">[Histone H3]-trimethyl-L-lysine(9) demethylase</fullName>
    </recommendedName>
</protein>
<feature type="region of interest" description="Disordered" evidence="1">
    <location>
        <begin position="1089"/>
        <end position="1138"/>
    </location>
</feature>
<evidence type="ECO:0008006" key="6">
    <source>
        <dbReference type="Google" id="ProtNLM"/>
    </source>
</evidence>
<dbReference type="PROSITE" id="PS51183">
    <property type="entry name" value="JMJN"/>
    <property type="match status" value="1"/>
</dbReference>
<sequence length="1757" mass="196589">MAAAMAVSPATVQEFVMEDTKHAPNEQNIHTPPASDMSSHGRKDDDDDAASSSELSDLDDQFEGAPQPSFTQDVPMEDAPAVVEPARYEGGIPIFQPTMEQFQDFQKYMNAVNPYGMKSGIVLIDPPKEWKAERKPLDNMVKGIKVRNPITQEFHHNEYGIYTQRNMEKMRSYNLPQWKALCEQSQYQPPARRGERRNKAGTQAGSKIVPLKRKSEPLPLPEGVKRKAGRPRVKPLKEEKPEEDSSLLAPPTPTSPETRPADQVKDEDQETPDPTPTKRRGRPPRGSGQSKSGRQPRAVTKKVVEKNAGEKATTVAARRLHNEADAAAEDVNEEDFRGFDYRIHNHDEWTSERCEELEEKYWKSLSYTNPMYGADMPGSLFDDDTKCWNVAKLPNLLDILGSKIPGVNTAYLYLGMWRATFAWHLEDVDLYSINYIHFGAPKQWYSISQADAPKFEKAMRSIYANEAKNCDQFLRHKTFLVSPSLLKNKYGVTVNRVVHREGQFVVTFPIGYHSGYNLGYNCAESVNFALESWLPYGKNAKKCRCEDDSVFIDVDWFIRRLNGEPTPEVEEWVEVTDDEDDLDGPTDLPTPPGSERGQIKPAKRKRHSTKDGGGKKMKKIKIKISKSAVPCCLCPNDFACDELLPTDDNRQAHRRCALYTPETYFDEVGGRELIRGMGSISKARLELRCNDSQAGVQVDIGDIAIWHESVEYRDTGLDFRCKMHRSVKTAKPSSDLARDNYRHIEKDTKEFRVYLKGLKQNDIVQYQSSSADDIEAGVLVEPPDEDSGVVVIDLLPTHQRRHIEVNTILFIDAATSCLQKPSAKAKEIPLHLRGQVLSLVDTTNRKPSRLDHFCDGLDHSKPYLWEEFASAMPTLNHDQKPVDFSQDRRLWYYLGKASTESKAYYSNDPANPVNDPLSNFLQSVEPAKRPLIPPPQPSRRQSLPASYPGQYYGGANVQSANPVAAIPRLVPAEQQEQQNIEDYQRRMALLGAPAVLASPLQPHNDYTTAGTPSSLFSYQDQSRIQTSQLSTDPAAREALLAKQRAILERSQQRAMVLDQQDKPYLHKPKSSASPPNIGIDIQSVERQREFQRRAYQQSLASTQLSSHSPGAQPGFNTNGQMSQWGQSSSPEHGTGPMVSQRLTNTAQYSKASPSPTEAAFPILRRPQQQPISSPTQASQYNNHHLHGQSISSQQQPAQVTLFHNQRRFSQPTYSPSQSSHPQQPSSPLHNLNMSSTGSSAPIDIPQQHANASANIRARNHGQHTVNFIDPNLMQFSPNHPTFPASPSQPGANKDKAEQASRSMPPPPVPSQIPQQTVTFATDNHPKYTDQDGVDVQYTESENKALPTYGAKLTSVLSDIMKQNGEQRKTTTLINDKPVPASIATLRHMSDTHKSRPNIYASPYGDGSGGGVTTKESTTKYGNGLISRIMDEDNKLDGDEWVHVKKTYLRSKEGEEGTMESEYVNLVIERPDEGKGKSKGKGRGVTESSTDRAAASARGAAGGAGKSSLIKLLIDLNDKAQSEEYHARPVVGKETKDQPTSADVHLYSDPATFLTSGPILYADSEGMRGGERAPLATSAVHDAYKDKSAGPEYEKHVRREFAVTEMYPRILYALSDDEWDEEGSIAQLLSSAISEIETNPTFKQYVEALRQQNHHVIDMRQLLGKYYSDVTVLRVPTKEHFELLDKQRRKLYSLITAKCAMSHRYKVHSKMLSDSDDLQIYLQSAFDHVSRSLDIPFDFVAASVRNRPIPKDLSDHIL</sequence>
<dbReference type="GO" id="GO:0000785">
    <property type="term" value="C:chromatin"/>
    <property type="evidence" value="ECO:0007669"/>
    <property type="project" value="TreeGrafter"/>
</dbReference>
<dbReference type="GO" id="GO:0005634">
    <property type="term" value="C:nucleus"/>
    <property type="evidence" value="ECO:0007669"/>
    <property type="project" value="TreeGrafter"/>
</dbReference>
<dbReference type="GO" id="GO:0010468">
    <property type="term" value="P:regulation of gene expression"/>
    <property type="evidence" value="ECO:0007669"/>
    <property type="project" value="TreeGrafter"/>
</dbReference>
<dbReference type="Pfam" id="PF02375">
    <property type="entry name" value="JmjN"/>
    <property type="match status" value="1"/>
</dbReference>
<feature type="region of interest" description="Disordered" evidence="1">
    <location>
        <begin position="1468"/>
        <end position="1501"/>
    </location>
</feature>
<feature type="compositionally biased region" description="Low complexity" evidence="1">
    <location>
        <begin position="1209"/>
        <end position="1227"/>
    </location>
</feature>
<evidence type="ECO:0000256" key="1">
    <source>
        <dbReference type="SAM" id="MobiDB-lite"/>
    </source>
</evidence>
<dbReference type="Gene3D" id="2.60.120.650">
    <property type="entry name" value="Cupin"/>
    <property type="match status" value="2"/>
</dbReference>
<dbReference type="PROSITE" id="PS51184">
    <property type="entry name" value="JMJC"/>
    <property type="match status" value="1"/>
</dbReference>
<feature type="region of interest" description="Disordered" evidence="1">
    <location>
        <begin position="186"/>
        <end position="310"/>
    </location>
</feature>
<feature type="compositionally biased region" description="Polar residues" evidence="1">
    <location>
        <begin position="1094"/>
        <end position="1131"/>
    </location>
</feature>
<evidence type="ECO:0000259" key="2">
    <source>
        <dbReference type="PROSITE" id="PS51183"/>
    </source>
</evidence>
<feature type="compositionally biased region" description="Acidic residues" evidence="1">
    <location>
        <begin position="574"/>
        <end position="584"/>
    </location>
</feature>
<dbReference type="Pfam" id="PF23258">
    <property type="entry name" value="DUF7072"/>
    <property type="match status" value="1"/>
</dbReference>
<dbReference type="GO" id="GO:0032454">
    <property type="term" value="F:histone H3K9 demethylase activity"/>
    <property type="evidence" value="ECO:0007669"/>
    <property type="project" value="TreeGrafter"/>
</dbReference>
<dbReference type="InterPro" id="IPR003349">
    <property type="entry name" value="JmjN"/>
</dbReference>
<dbReference type="EMBL" id="KE720866">
    <property type="protein sequence ID" value="ERF74855.1"/>
    <property type="molecule type" value="Genomic_DNA"/>
</dbReference>
<feature type="compositionally biased region" description="Polar residues" evidence="1">
    <location>
        <begin position="1273"/>
        <end position="1290"/>
    </location>
</feature>
<keyword evidence="5" id="KW-1185">Reference proteome</keyword>
<dbReference type="FunFam" id="2.60.120.650:FF:000024">
    <property type="entry name" value="Putative jumonji family transcription factor"/>
    <property type="match status" value="1"/>
</dbReference>
<reference evidence="5" key="1">
    <citation type="journal article" date="2014" name="BMC Genomics">
        <title>Genome characteristics reveal the impact of lichenization on lichen-forming fungus Endocarpon pusillum Hedwig (Verrucariales, Ascomycota).</title>
        <authorList>
            <person name="Wang Y.-Y."/>
            <person name="Liu B."/>
            <person name="Zhang X.-Y."/>
            <person name="Zhou Q.-M."/>
            <person name="Zhang T."/>
            <person name="Li H."/>
            <person name="Yu Y.-F."/>
            <person name="Zhang X.-L."/>
            <person name="Hao X.-Y."/>
            <person name="Wang M."/>
            <person name="Wang L."/>
            <person name="Wei J.-C."/>
        </authorList>
    </citation>
    <scope>NUCLEOTIDE SEQUENCE [LARGE SCALE GENOMIC DNA]</scope>
    <source>
        <strain evidence="5">Z07020 / HMAS-L-300199</strain>
    </source>
</reference>
<name>U1HVW0_ENDPU</name>
<proteinExistence type="predicted"/>
<dbReference type="InterPro" id="IPR055500">
    <property type="entry name" value="DUF7072"/>
</dbReference>